<feature type="transmembrane region" description="Helical" evidence="8">
    <location>
        <begin position="25"/>
        <end position="44"/>
    </location>
</feature>
<dbReference type="GO" id="GO:0005886">
    <property type="term" value="C:plasma membrane"/>
    <property type="evidence" value="ECO:0007669"/>
    <property type="project" value="UniProtKB-SubCell"/>
</dbReference>
<keyword evidence="7 8" id="KW-0472">Membrane</keyword>
<proteinExistence type="inferred from homology"/>
<accession>A0A318T9H2</accession>
<evidence type="ECO:0000256" key="5">
    <source>
        <dbReference type="ARBA" id="ARBA00022692"/>
    </source>
</evidence>
<comment type="subcellular location">
    <subcellularLocation>
        <location evidence="1">Cell membrane</location>
        <topology evidence="1">Multi-pass membrane protein</topology>
    </subcellularLocation>
</comment>
<keyword evidence="10" id="KW-1185">Reference proteome</keyword>
<dbReference type="AlphaFoldDB" id="A0A318T9H2"/>
<dbReference type="OrthoDB" id="3579489at2"/>
<comment type="caution">
    <text evidence="9">The sequence shown here is derived from an EMBL/GenBank/DDBJ whole genome shotgun (WGS) entry which is preliminary data.</text>
</comment>
<organism evidence="9 10">
    <name type="scientific">Phyllobacterium leguminum</name>
    <dbReference type="NCBI Taxonomy" id="314237"/>
    <lineage>
        <taxon>Bacteria</taxon>
        <taxon>Pseudomonadati</taxon>
        <taxon>Pseudomonadota</taxon>
        <taxon>Alphaproteobacteria</taxon>
        <taxon>Hyphomicrobiales</taxon>
        <taxon>Phyllobacteriaceae</taxon>
        <taxon>Phyllobacterium</taxon>
    </lineage>
</organism>
<keyword evidence="5 8" id="KW-0812">Transmembrane</keyword>
<evidence type="ECO:0000256" key="8">
    <source>
        <dbReference type="SAM" id="Phobius"/>
    </source>
</evidence>
<protein>
    <submittedName>
        <fullName evidence="9">Putative branched-subunit amino acid permease</fullName>
    </submittedName>
</protein>
<dbReference type="Pfam" id="PF03591">
    <property type="entry name" value="AzlC"/>
    <property type="match status" value="1"/>
</dbReference>
<keyword evidence="4" id="KW-1003">Cell membrane</keyword>
<keyword evidence="3" id="KW-0813">Transport</keyword>
<comment type="similarity">
    <text evidence="2">Belongs to the AzlC family.</text>
</comment>
<dbReference type="Proteomes" id="UP000247454">
    <property type="component" value="Unassembled WGS sequence"/>
</dbReference>
<dbReference type="PANTHER" id="PTHR34979">
    <property type="entry name" value="INNER MEMBRANE PROTEIN YGAZ"/>
    <property type="match status" value="1"/>
</dbReference>
<evidence type="ECO:0000256" key="3">
    <source>
        <dbReference type="ARBA" id="ARBA00022448"/>
    </source>
</evidence>
<dbReference type="EMBL" id="QJTF01000002">
    <property type="protein sequence ID" value="PYE90138.1"/>
    <property type="molecule type" value="Genomic_DNA"/>
</dbReference>
<evidence type="ECO:0000313" key="10">
    <source>
        <dbReference type="Proteomes" id="UP000247454"/>
    </source>
</evidence>
<evidence type="ECO:0000313" key="9">
    <source>
        <dbReference type="EMBL" id="PYE90138.1"/>
    </source>
</evidence>
<keyword evidence="6 8" id="KW-1133">Transmembrane helix</keyword>
<evidence type="ECO:0000256" key="4">
    <source>
        <dbReference type="ARBA" id="ARBA00022475"/>
    </source>
</evidence>
<dbReference type="InterPro" id="IPR011606">
    <property type="entry name" value="Brnchd-chn_aa_trnsp_permease"/>
</dbReference>
<sequence>MDQPVSAEIVERGMRADFLEGARKGLPLIVAIAPFGLLFGAVAIDNGFTMPEAVLMSAALYAGASQMVGLELFGQKIAPWMIVLSIFAVNFRHVLYSAAVGRRIRHFTFWQKMAAFFVLVDPQYAETEKRGEAGLPVTFAWYMGLALPVYLMWVLEAFVGSMFGNLITNPHAIGLDVILPVYFLGLVMSFRSRQHWLPVVIASGAASVLAYKTVGSPWHVSFGAIAGILVAAILAKPEKPEAK</sequence>
<feature type="transmembrane region" description="Helical" evidence="8">
    <location>
        <begin position="171"/>
        <end position="188"/>
    </location>
</feature>
<reference evidence="9 10" key="1">
    <citation type="submission" date="2018-06" db="EMBL/GenBank/DDBJ databases">
        <title>Genomic Encyclopedia of Type Strains, Phase III (KMG-III): the genomes of soil and plant-associated and newly described type strains.</title>
        <authorList>
            <person name="Whitman W."/>
        </authorList>
    </citation>
    <scope>NUCLEOTIDE SEQUENCE [LARGE SCALE GENOMIC DNA]</scope>
    <source>
        <strain evidence="9 10">ORS 1419</strain>
    </source>
</reference>
<evidence type="ECO:0000256" key="1">
    <source>
        <dbReference type="ARBA" id="ARBA00004651"/>
    </source>
</evidence>
<dbReference type="GO" id="GO:1903785">
    <property type="term" value="P:L-valine transmembrane transport"/>
    <property type="evidence" value="ECO:0007669"/>
    <property type="project" value="TreeGrafter"/>
</dbReference>
<dbReference type="RefSeq" id="WP_110748694.1">
    <property type="nucleotide sequence ID" value="NZ_QJTF01000002.1"/>
</dbReference>
<name>A0A318T9H2_9HYPH</name>
<feature type="transmembrane region" description="Helical" evidence="8">
    <location>
        <begin position="139"/>
        <end position="159"/>
    </location>
</feature>
<gene>
    <name evidence="9" type="ORF">C7477_102228</name>
</gene>
<feature type="transmembrane region" description="Helical" evidence="8">
    <location>
        <begin position="77"/>
        <end position="95"/>
    </location>
</feature>
<evidence type="ECO:0000256" key="2">
    <source>
        <dbReference type="ARBA" id="ARBA00010735"/>
    </source>
</evidence>
<dbReference type="PANTHER" id="PTHR34979:SF1">
    <property type="entry name" value="INNER MEMBRANE PROTEIN YGAZ"/>
    <property type="match status" value="1"/>
</dbReference>
<feature type="transmembrane region" description="Helical" evidence="8">
    <location>
        <begin position="217"/>
        <end position="235"/>
    </location>
</feature>
<evidence type="ECO:0000256" key="6">
    <source>
        <dbReference type="ARBA" id="ARBA00022989"/>
    </source>
</evidence>
<evidence type="ECO:0000256" key="7">
    <source>
        <dbReference type="ARBA" id="ARBA00023136"/>
    </source>
</evidence>